<feature type="transmembrane region" description="Helical" evidence="1">
    <location>
        <begin position="45"/>
        <end position="64"/>
    </location>
</feature>
<feature type="transmembrane region" description="Helical" evidence="1">
    <location>
        <begin position="12"/>
        <end position="33"/>
    </location>
</feature>
<gene>
    <name evidence="2" type="ORF">HaLaN_11587</name>
</gene>
<dbReference type="PANTHER" id="PTHR35283">
    <property type="entry name" value="T12C22.21 PROTEIN"/>
    <property type="match status" value="1"/>
</dbReference>
<feature type="transmembrane region" description="Helical" evidence="1">
    <location>
        <begin position="106"/>
        <end position="125"/>
    </location>
</feature>
<keyword evidence="1" id="KW-1133">Transmembrane helix</keyword>
<dbReference type="AlphaFoldDB" id="A0A699Z0R1"/>
<comment type="caution">
    <text evidence="2">The sequence shown here is derived from an EMBL/GenBank/DDBJ whole genome shotgun (WGS) entry which is preliminary data.</text>
</comment>
<dbReference type="Pfam" id="PF11255">
    <property type="entry name" value="DUF3054"/>
    <property type="match status" value="1"/>
</dbReference>
<protein>
    <submittedName>
        <fullName evidence="2">Uncharacterized protein</fullName>
    </submittedName>
</protein>
<dbReference type="InterPro" id="IPR021414">
    <property type="entry name" value="DUF3054"/>
</dbReference>
<evidence type="ECO:0000313" key="2">
    <source>
        <dbReference type="EMBL" id="GFH15370.1"/>
    </source>
</evidence>
<sequence length="166" mass="17100">MVGQGTLSLCSKALTLAGGDAVALLLFAAAGRINHGGVLDWETGLTALPFLLGWFATAPFLGGFGPEAQGSKVPAATLVAAKCWAVATPLGLVLRGLSKGYVPPTPFIIVSFVATAVLLLGWRAAAAATTKEDPSQSPVVSAASRKNKQGNPLEFLSLLKNLTTRW</sequence>
<accession>A0A699Z0R1</accession>
<evidence type="ECO:0000313" key="3">
    <source>
        <dbReference type="Proteomes" id="UP000485058"/>
    </source>
</evidence>
<keyword evidence="3" id="KW-1185">Reference proteome</keyword>
<evidence type="ECO:0000256" key="1">
    <source>
        <dbReference type="SAM" id="Phobius"/>
    </source>
</evidence>
<keyword evidence="1" id="KW-0472">Membrane</keyword>
<name>A0A699Z0R1_HAELA</name>
<dbReference type="EMBL" id="BLLF01000842">
    <property type="protein sequence ID" value="GFH15370.1"/>
    <property type="molecule type" value="Genomic_DNA"/>
</dbReference>
<proteinExistence type="predicted"/>
<keyword evidence="1" id="KW-0812">Transmembrane</keyword>
<dbReference type="PANTHER" id="PTHR35283:SF3">
    <property type="entry name" value="T12C22.21 PROTEIN"/>
    <property type="match status" value="1"/>
</dbReference>
<dbReference type="Proteomes" id="UP000485058">
    <property type="component" value="Unassembled WGS sequence"/>
</dbReference>
<feature type="transmembrane region" description="Helical" evidence="1">
    <location>
        <begin position="76"/>
        <end position="94"/>
    </location>
</feature>
<reference evidence="2 3" key="1">
    <citation type="submission" date="2020-02" db="EMBL/GenBank/DDBJ databases">
        <title>Draft genome sequence of Haematococcus lacustris strain NIES-144.</title>
        <authorList>
            <person name="Morimoto D."/>
            <person name="Nakagawa S."/>
            <person name="Yoshida T."/>
            <person name="Sawayama S."/>
        </authorList>
    </citation>
    <scope>NUCLEOTIDE SEQUENCE [LARGE SCALE GENOMIC DNA]</scope>
    <source>
        <strain evidence="2 3">NIES-144</strain>
    </source>
</reference>
<organism evidence="2 3">
    <name type="scientific">Haematococcus lacustris</name>
    <name type="common">Green alga</name>
    <name type="synonym">Haematococcus pluvialis</name>
    <dbReference type="NCBI Taxonomy" id="44745"/>
    <lineage>
        <taxon>Eukaryota</taxon>
        <taxon>Viridiplantae</taxon>
        <taxon>Chlorophyta</taxon>
        <taxon>core chlorophytes</taxon>
        <taxon>Chlorophyceae</taxon>
        <taxon>CS clade</taxon>
        <taxon>Chlamydomonadales</taxon>
        <taxon>Haematococcaceae</taxon>
        <taxon>Haematococcus</taxon>
    </lineage>
</organism>